<feature type="region of interest" description="Disordered" evidence="1">
    <location>
        <begin position="30"/>
        <end position="104"/>
    </location>
</feature>
<sequence>MKKMIYLCVITLILCLSGCGKKDQMTNFIPTPIPEKEINFDDNSEEVTKEDDVDISDGEATDDEKNDNTESTPSPSDDNEEGKEEDTTETAEATPTIDPNNVGITTPMYVKLDKYGDVLNVRSAPSTKSEAVGFLVHTEKIRVIEIKDGWASFVMDGKIRYVKASYLVEERPDYLPVPTPTPVPKATKAAGNSGTSQNTDDAQRDNVTPDEEEPPEI</sequence>
<name>A0A839JZZ4_9FIRM</name>
<dbReference type="AlphaFoldDB" id="A0A839JZZ4"/>
<dbReference type="EMBL" id="JACEGA010000001">
    <property type="protein sequence ID" value="MBB2182239.1"/>
    <property type="molecule type" value="Genomic_DNA"/>
</dbReference>
<comment type="caution">
    <text evidence="3">The sequence shown here is derived from an EMBL/GenBank/DDBJ whole genome shotgun (WGS) entry which is preliminary data.</text>
</comment>
<proteinExistence type="predicted"/>
<feature type="domain" description="SH3b" evidence="2">
    <location>
        <begin position="117"/>
        <end position="167"/>
    </location>
</feature>
<evidence type="ECO:0000256" key="1">
    <source>
        <dbReference type="SAM" id="MobiDB-lite"/>
    </source>
</evidence>
<feature type="compositionally biased region" description="Acidic residues" evidence="1">
    <location>
        <begin position="208"/>
        <end position="217"/>
    </location>
</feature>
<dbReference type="InterPro" id="IPR003646">
    <property type="entry name" value="SH3-like_bac-type"/>
</dbReference>
<evidence type="ECO:0000313" key="4">
    <source>
        <dbReference type="Proteomes" id="UP000574276"/>
    </source>
</evidence>
<feature type="compositionally biased region" description="Acidic residues" evidence="1">
    <location>
        <begin position="40"/>
        <end position="65"/>
    </location>
</feature>
<evidence type="ECO:0000313" key="3">
    <source>
        <dbReference type="EMBL" id="MBB2182239.1"/>
    </source>
</evidence>
<dbReference type="Gene3D" id="2.30.30.40">
    <property type="entry name" value="SH3 Domains"/>
    <property type="match status" value="1"/>
</dbReference>
<accession>A0A839JZZ4</accession>
<evidence type="ECO:0000259" key="2">
    <source>
        <dbReference type="Pfam" id="PF08239"/>
    </source>
</evidence>
<gene>
    <name evidence="3" type="ORF">H0486_05040</name>
</gene>
<keyword evidence="4" id="KW-1185">Reference proteome</keyword>
<organism evidence="3 4">
    <name type="scientific">Variimorphobacter saccharofermentans</name>
    <dbReference type="NCBI Taxonomy" id="2755051"/>
    <lineage>
        <taxon>Bacteria</taxon>
        <taxon>Bacillati</taxon>
        <taxon>Bacillota</taxon>
        <taxon>Clostridia</taxon>
        <taxon>Lachnospirales</taxon>
        <taxon>Lachnospiraceae</taxon>
        <taxon>Variimorphobacter</taxon>
    </lineage>
</organism>
<feature type="region of interest" description="Disordered" evidence="1">
    <location>
        <begin position="175"/>
        <end position="217"/>
    </location>
</feature>
<feature type="compositionally biased region" description="Acidic residues" evidence="1">
    <location>
        <begin position="77"/>
        <end position="89"/>
    </location>
</feature>
<reference evidence="3 4" key="1">
    <citation type="submission" date="2020-07" db="EMBL/GenBank/DDBJ databases">
        <title>Characterization and genome sequencing of isolate MD1, a novel member within the family Lachnospiraceae.</title>
        <authorList>
            <person name="Rettenmaier R."/>
            <person name="Di Bello L."/>
            <person name="Zinser C."/>
            <person name="Scheitz K."/>
            <person name="Liebl W."/>
            <person name="Zverlov V."/>
        </authorList>
    </citation>
    <scope>NUCLEOTIDE SEQUENCE [LARGE SCALE GENOMIC DNA]</scope>
    <source>
        <strain evidence="3 4">MD1</strain>
    </source>
</reference>
<dbReference type="Pfam" id="PF08239">
    <property type="entry name" value="SH3_3"/>
    <property type="match status" value="1"/>
</dbReference>
<dbReference type="Proteomes" id="UP000574276">
    <property type="component" value="Unassembled WGS sequence"/>
</dbReference>
<protein>
    <submittedName>
        <fullName evidence="3">SH3 domain-containing protein</fullName>
    </submittedName>
</protein>
<dbReference type="RefSeq" id="WP_228351966.1">
    <property type="nucleotide sequence ID" value="NZ_JACEGA010000001.1"/>
</dbReference>